<dbReference type="Pfam" id="PF00550">
    <property type="entry name" value="PP-binding"/>
    <property type="match status" value="1"/>
</dbReference>
<feature type="transmembrane region" description="Helical" evidence="4">
    <location>
        <begin position="83"/>
        <end position="104"/>
    </location>
</feature>
<evidence type="ECO:0000313" key="7">
    <source>
        <dbReference type="Proteomes" id="UP000441399"/>
    </source>
</evidence>
<keyword evidence="2" id="KW-0597">Phosphoprotein</keyword>
<protein>
    <submittedName>
        <fullName evidence="6">Tyrocidine synthase 3</fullName>
    </submittedName>
</protein>
<dbReference type="Gene3D" id="3.40.50.12780">
    <property type="entry name" value="N-terminal domain of ligase-like"/>
    <property type="match status" value="1"/>
</dbReference>
<name>A0A5S9Q3Z4_9GAMM</name>
<dbReference type="PANTHER" id="PTHR45527">
    <property type="entry name" value="NONRIBOSOMAL PEPTIDE SYNTHETASE"/>
    <property type="match status" value="1"/>
</dbReference>
<dbReference type="SUPFAM" id="SSF56801">
    <property type="entry name" value="Acetyl-CoA synthetase-like"/>
    <property type="match status" value="1"/>
</dbReference>
<evidence type="ECO:0000256" key="1">
    <source>
        <dbReference type="ARBA" id="ARBA00022450"/>
    </source>
</evidence>
<dbReference type="GO" id="GO:0043041">
    <property type="term" value="P:amino acid activation for nonribosomal peptide biosynthetic process"/>
    <property type="evidence" value="ECO:0007669"/>
    <property type="project" value="TreeGrafter"/>
</dbReference>
<dbReference type="InterPro" id="IPR000873">
    <property type="entry name" value="AMP-dep_synth/lig_dom"/>
</dbReference>
<evidence type="ECO:0000256" key="3">
    <source>
        <dbReference type="SAM" id="MobiDB-lite"/>
    </source>
</evidence>
<accession>A0A5S9Q3Z4</accession>
<dbReference type="SUPFAM" id="SSF47336">
    <property type="entry name" value="ACP-like"/>
    <property type="match status" value="1"/>
</dbReference>
<dbReference type="Gene3D" id="3.30.559.10">
    <property type="entry name" value="Chloramphenicol acetyltransferase-like domain"/>
    <property type="match status" value="1"/>
</dbReference>
<dbReference type="InterPro" id="IPR023213">
    <property type="entry name" value="CAT-like_dom_sf"/>
</dbReference>
<dbReference type="EMBL" id="CACSIO010000013">
    <property type="protein sequence ID" value="CAA0112388.1"/>
    <property type="molecule type" value="Genomic_DNA"/>
</dbReference>
<dbReference type="InterPro" id="IPR009081">
    <property type="entry name" value="PP-bd_ACP"/>
</dbReference>
<keyword evidence="4" id="KW-1133">Transmembrane helix</keyword>
<dbReference type="InterPro" id="IPR036736">
    <property type="entry name" value="ACP-like_sf"/>
</dbReference>
<dbReference type="GO" id="GO:0005737">
    <property type="term" value="C:cytoplasm"/>
    <property type="evidence" value="ECO:0007669"/>
    <property type="project" value="TreeGrafter"/>
</dbReference>
<gene>
    <name evidence="6" type="primary">tycC_6</name>
    <name evidence="6" type="ORF">OPDIPICF_04641</name>
</gene>
<keyword evidence="1" id="KW-0596">Phosphopantetheine</keyword>
<dbReference type="Pfam" id="PF00501">
    <property type="entry name" value="AMP-binding"/>
    <property type="match status" value="1"/>
</dbReference>
<dbReference type="PROSITE" id="PS50075">
    <property type="entry name" value="CARRIER"/>
    <property type="match status" value="1"/>
</dbReference>
<keyword evidence="7" id="KW-1185">Reference proteome</keyword>
<sequence length="749" mass="83193">MVALVRNIKRSQLTEGLHVLEKTLVDIARLHAQTNPNDIAYTYLKDSGIPSEQIRYGELDMRARVLASVLLDKNSLKHGDRAILLFGQGIGFIEALFGCFYAGVTAVPGDLPTAGGSLDAFLRFVDDADPAIVLCDTDNAQKLSVLTDSAPALLQTSVIDIHKCLHELAPLPTAAVADICEIRAFLVDEVSELLKCTSAKLHPTRSLVSQGVNSLMAMALIGRIERRWQLQLRSALIFDDPSIEQIAQFLLTELSGTQSPQSSYDSGAEARDDTGDSIRVSPASSLESWYFGLAEHYIQHRSATGFWLAESFNESMIETAVNMLGERHDVLATCFRRENDAVPGCIQRHVQKNTRQSITFVREPLSDASILHNAVTATSVVLDIHQPLIHWHAYKRENGGWAILIDALHLIYDFHSLMQLIAELDYLVHALAHGWSTELPPVKCSYRDYARWEADVLMQAPKYRCQCRYWRDRFAQQQMLCLPVKHALSSSQIVQAQTAADEQLIGEYPALMQLNVTRFRQLAQAAFVKTIMHLGDDGDDVTFATAIMNRDDNRLGRTVGCLSKSVLVSLPVSSLGAVNTESGRSDNRELVRSVESAYVASLNNTSPFMENLYADHLPDDAPCRQAVPFYFNLFDQTSIANVLRFNLGGAADVKNADLKQYLRNKDNTPAVFALPGYIDHSYPLTCLLIRKDDSVDLLLSSQKQYLNDADLAAVGHYFWNELGMLLASNCVNSTDSFALKQESNQVPIQ</sequence>
<dbReference type="InterPro" id="IPR020806">
    <property type="entry name" value="PKS_PP-bd"/>
</dbReference>
<evidence type="ECO:0000256" key="4">
    <source>
        <dbReference type="SAM" id="Phobius"/>
    </source>
</evidence>
<dbReference type="PANTHER" id="PTHR45527:SF1">
    <property type="entry name" value="FATTY ACID SYNTHASE"/>
    <property type="match status" value="1"/>
</dbReference>
<dbReference type="InterPro" id="IPR042099">
    <property type="entry name" value="ANL_N_sf"/>
</dbReference>
<dbReference type="SMART" id="SM00823">
    <property type="entry name" value="PKS_PP"/>
    <property type="match status" value="1"/>
</dbReference>
<dbReference type="GO" id="GO:0003824">
    <property type="term" value="F:catalytic activity"/>
    <property type="evidence" value="ECO:0007669"/>
    <property type="project" value="InterPro"/>
</dbReference>
<dbReference type="Gene3D" id="3.30.559.30">
    <property type="entry name" value="Nonribosomal peptide synthetase, condensation domain"/>
    <property type="match status" value="1"/>
</dbReference>
<dbReference type="Gene3D" id="1.10.1200.10">
    <property type="entry name" value="ACP-like"/>
    <property type="match status" value="1"/>
</dbReference>
<dbReference type="GO" id="GO:0031177">
    <property type="term" value="F:phosphopantetheine binding"/>
    <property type="evidence" value="ECO:0007669"/>
    <property type="project" value="InterPro"/>
</dbReference>
<feature type="domain" description="Carrier" evidence="5">
    <location>
        <begin position="177"/>
        <end position="254"/>
    </location>
</feature>
<reference evidence="6 7" key="1">
    <citation type="submission" date="2019-11" db="EMBL/GenBank/DDBJ databases">
        <authorList>
            <person name="Holert J."/>
        </authorList>
    </citation>
    <scope>NUCLEOTIDE SEQUENCE [LARGE SCALE GENOMIC DNA]</scope>
    <source>
        <strain evidence="6">SB11_3</strain>
    </source>
</reference>
<keyword evidence="4" id="KW-0472">Membrane</keyword>
<dbReference type="SUPFAM" id="SSF52777">
    <property type="entry name" value="CoA-dependent acyltransferases"/>
    <property type="match status" value="2"/>
</dbReference>
<dbReference type="Proteomes" id="UP000441399">
    <property type="component" value="Unassembled WGS sequence"/>
</dbReference>
<feature type="region of interest" description="Disordered" evidence="3">
    <location>
        <begin position="257"/>
        <end position="277"/>
    </location>
</feature>
<organism evidence="6 7">
    <name type="scientific">BD1-7 clade bacterium</name>
    <dbReference type="NCBI Taxonomy" id="2029982"/>
    <lineage>
        <taxon>Bacteria</taxon>
        <taxon>Pseudomonadati</taxon>
        <taxon>Pseudomonadota</taxon>
        <taxon>Gammaproteobacteria</taxon>
        <taxon>Cellvibrionales</taxon>
        <taxon>Spongiibacteraceae</taxon>
        <taxon>BD1-7 clade</taxon>
    </lineage>
</organism>
<evidence type="ECO:0000313" key="6">
    <source>
        <dbReference type="EMBL" id="CAA0112388.1"/>
    </source>
</evidence>
<proteinExistence type="predicted"/>
<dbReference type="InterPro" id="IPR001242">
    <property type="entry name" value="Condensation_dom"/>
</dbReference>
<dbReference type="AlphaFoldDB" id="A0A5S9Q3Z4"/>
<dbReference type="GO" id="GO:0044550">
    <property type="term" value="P:secondary metabolite biosynthetic process"/>
    <property type="evidence" value="ECO:0007669"/>
    <property type="project" value="TreeGrafter"/>
</dbReference>
<dbReference type="Pfam" id="PF00668">
    <property type="entry name" value="Condensation"/>
    <property type="match status" value="1"/>
</dbReference>
<evidence type="ECO:0000259" key="5">
    <source>
        <dbReference type="PROSITE" id="PS50075"/>
    </source>
</evidence>
<evidence type="ECO:0000256" key="2">
    <source>
        <dbReference type="ARBA" id="ARBA00022553"/>
    </source>
</evidence>
<keyword evidence="4" id="KW-0812">Transmembrane</keyword>